<dbReference type="PANTHER" id="PTHR21661:SF35">
    <property type="entry name" value="EPOXIDE HYDROLASE"/>
    <property type="match status" value="1"/>
</dbReference>
<dbReference type="GO" id="GO:0004301">
    <property type="term" value="F:epoxide hydrolase activity"/>
    <property type="evidence" value="ECO:0007669"/>
    <property type="project" value="TreeGrafter"/>
</dbReference>
<dbReference type="AlphaFoldDB" id="G9NQL4"/>
<comment type="caution">
    <text evidence="5">The sequence shown here is derived from an EMBL/GenBank/DDBJ whole genome shotgun (WGS) entry which is preliminary data.</text>
</comment>
<evidence type="ECO:0000313" key="5">
    <source>
        <dbReference type="EMBL" id="EHK46837.1"/>
    </source>
</evidence>
<dbReference type="STRING" id="452589.G9NQL4"/>
<dbReference type="eggNOG" id="KOG2565">
    <property type="taxonomic scope" value="Eukaryota"/>
</dbReference>
<feature type="domain" description="Epoxide hydrolase N-terminal" evidence="4">
    <location>
        <begin position="4"/>
        <end position="93"/>
    </location>
</feature>
<dbReference type="HOGENOM" id="CLU_019414_2_1_1"/>
<keyword evidence="6" id="KW-1185">Reference proteome</keyword>
<dbReference type="SUPFAM" id="SSF53474">
    <property type="entry name" value="alpha/beta-Hydrolases"/>
    <property type="match status" value="1"/>
</dbReference>
<keyword evidence="2" id="KW-0058">Aromatic hydrocarbons catabolism</keyword>
<sequence>MIDLVRETRLPSHSEFSGFGNSSGIALDVLGSLRTQWLEDFNWGHEEAALNKYNHFTVEIEGLTIHYIHQRASDESSIPLLLNHGWPGSFLEFLPIVNELTEKSKTSKGRPVSFHVVIPSLPGFTFSSPPPANWTIDDTARVFNTLMREVLGYDQFATFGTDWGCAPAYSLYDNFNTSTRAAHFSMLPFYPLSSTELAAQNITLSSPLQQFEQQRSMDWLTSGNAYFSEQTTRVTCKSSSKEKM</sequence>
<dbReference type="Proteomes" id="UP000005426">
    <property type="component" value="Unassembled WGS sequence"/>
</dbReference>
<evidence type="ECO:0000313" key="6">
    <source>
        <dbReference type="Proteomes" id="UP000005426"/>
    </source>
</evidence>
<evidence type="ECO:0000256" key="1">
    <source>
        <dbReference type="ARBA" id="ARBA00010088"/>
    </source>
</evidence>
<keyword evidence="3" id="KW-0378">Hydrolase</keyword>
<evidence type="ECO:0000256" key="3">
    <source>
        <dbReference type="ARBA" id="ARBA00022801"/>
    </source>
</evidence>
<dbReference type="EMBL" id="ABDG02000021">
    <property type="protein sequence ID" value="EHK46837.1"/>
    <property type="molecule type" value="Genomic_DNA"/>
</dbReference>
<comment type="similarity">
    <text evidence="1">Belongs to the peptidase S33 family.</text>
</comment>
<dbReference type="InterPro" id="IPR010497">
    <property type="entry name" value="Epoxide_hydro_N"/>
</dbReference>
<organism evidence="5 6">
    <name type="scientific">Hypocrea atroviridis (strain ATCC 20476 / IMI 206040)</name>
    <name type="common">Trichoderma atroviride</name>
    <dbReference type="NCBI Taxonomy" id="452589"/>
    <lineage>
        <taxon>Eukaryota</taxon>
        <taxon>Fungi</taxon>
        <taxon>Dikarya</taxon>
        <taxon>Ascomycota</taxon>
        <taxon>Pezizomycotina</taxon>
        <taxon>Sordariomycetes</taxon>
        <taxon>Hypocreomycetidae</taxon>
        <taxon>Hypocreales</taxon>
        <taxon>Hypocreaceae</taxon>
        <taxon>Trichoderma</taxon>
    </lineage>
</organism>
<gene>
    <name evidence="5" type="ORF">TRIATDRAFT_194517</name>
</gene>
<dbReference type="PRINTS" id="PR00412">
    <property type="entry name" value="EPOXHYDRLASE"/>
</dbReference>
<dbReference type="PANTHER" id="PTHR21661">
    <property type="entry name" value="EPOXIDE HYDROLASE 1-RELATED"/>
    <property type="match status" value="1"/>
</dbReference>
<proteinExistence type="inferred from homology"/>
<accession>G9NQL4</accession>
<dbReference type="OrthoDB" id="7130006at2759"/>
<protein>
    <recommendedName>
        <fullName evidence="4">Epoxide hydrolase N-terminal domain-containing protein</fullName>
    </recommendedName>
</protein>
<dbReference type="InterPro" id="IPR029058">
    <property type="entry name" value="AB_hydrolase_fold"/>
</dbReference>
<evidence type="ECO:0000259" key="4">
    <source>
        <dbReference type="Pfam" id="PF06441"/>
    </source>
</evidence>
<dbReference type="OMA" id="NWGHEEA"/>
<dbReference type="Gene3D" id="3.40.50.1820">
    <property type="entry name" value="alpha/beta hydrolase"/>
    <property type="match status" value="1"/>
</dbReference>
<name>G9NQL4_HYPAI</name>
<dbReference type="Pfam" id="PF06441">
    <property type="entry name" value="EHN"/>
    <property type="match status" value="1"/>
</dbReference>
<dbReference type="InterPro" id="IPR000639">
    <property type="entry name" value="Epox_hydrolase-like"/>
</dbReference>
<reference evidence="5 6" key="1">
    <citation type="journal article" date="2011" name="Genome Biol.">
        <title>Comparative genome sequence analysis underscores mycoparasitism as the ancestral life style of Trichoderma.</title>
        <authorList>
            <person name="Kubicek C.P."/>
            <person name="Herrera-Estrella A."/>
            <person name="Seidl-Seiboth V."/>
            <person name="Martinez D.A."/>
            <person name="Druzhinina I.S."/>
            <person name="Thon M."/>
            <person name="Zeilinger S."/>
            <person name="Casas-Flores S."/>
            <person name="Horwitz B.A."/>
            <person name="Mukherjee P.K."/>
            <person name="Mukherjee M."/>
            <person name="Kredics L."/>
            <person name="Alcaraz L.D."/>
            <person name="Aerts A."/>
            <person name="Antal Z."/>
            <person name="Atanasova L."/>
            <person name="Cervantes-Badillo M.G."/>
            <person name="Challacombe J."/>
            <person name="Chertkov O."/>
            <person name="McCluskey K."/>
            <person name="Coulpier F."/>
            <person name="Deshpande N."/>
            <person name="von Doehren H."/>
            <person name="Ebbole D.J."/>
            <person name="Esquivel-Naranjo E.U."/>
            <person name="Fekete E."/>
            <person name="Flipphi M."/>
            <person name="Glaser F."/>
            <person name="Gomez-Rodriguez E.Y."/>
            <person name="Gruber S."/>
            <person name="Han C."/>
            <person name="Henrissat B."/>
            <person name="Hermosa R."/>
            <person name="Hernandez-Onate M."/>
            <person name="Karaffa L."/>
            <person name="Kosti I."/>
            <person name="Le Crom S."/>
            <person name="Lindquist E."/>
            <person name="Lucas S."/>
            <person name="Luebeck M."/>
            <person name="Luebeck P.S."/>
            <person name="Margeot A."/>
            <person name="Metz B."/>
            <person name="Misra M."/>
            <person name="Nevalainen H."/>
            <person name="Omann M."/>
            <person name="Packer N."/>
            <person name="Perrone G."/>
            <person name="Uresti-Rivera E.E."/>
            <person name="Salamov A."/>
            <person name="Schmoll M."/>
            <person name="Seiboth B."/>
            <person name="Shapiro H."/>
            <person name="Sukno S."/>
            <person name="Tamayo-Ramos J.A."/>
            <person name="Tisch D."/>
            <person name="Wiest A."/>
            <person name="Wilkinson H.H."/>
            <person name="Zhang M."/>
            <person name="Coutinho P.M."/>
            <person name="Kenerley C.M."/>
            <person name="Monte E."/>
            <person name="Baker S.E."/>
            <person name="Grigoriev I.V."/>
        </authorList>
    </citation>
    <scope>NUCLEOTIDE SEQUENCE [LARGE SCALE GENOMIC DNA]</scope>
    <source>
        <strain evidence="6">ATCC 20476 / IMI 206040</strain>
    </source>
</reference>
<evidence type="ECO:0000256" key="2">
    <source>
        <dbReference type="ARBA" id="ARBA00022797"/>
    </source>
</evidence>
<dbReference type="GO" id="GO:0097176">
    <property type="term" value="P:epoxide metabolic process"/>
    <property type="evidence" value="ECO:0007669"/>
    <property type="project" value="TreeGrafter"/>
</dbReference>